<feature type="domain" description="Glycosyl hydrolase-like 10" evidence="3">
    <location>
        <begin position="28"/>
        <end position="342"/>
    </location>
</feature>
<dbReference type="InterPro" id="IPR003790">
    <property type="entry name" value="GHL10"/>
</dbReference>
<evidence type="ECO:0000313" key="5">
    <source>
        <dbReference type="Proteomes" id="UP000534294"/>
    </source>
</evidence>
<gene>
    <name evidence="4" type="ORF">HNQ64_003948</name>
</gene>
<dbReference type="PANTHER" id="PTHR43405">
    <property type="entry name" value="GLYCOSYL HYDROLASE DIGH"/>
    <property type="match status" value="1"/>
</dbReference>
<feature type="chain" id="PRO_5030642030" evidence="2">
    <location>
        <begin position="19"/>
        <end position="490"/>
    </location>
</feature>
<dbReference type="InterPro" id="IPR052177">
    <property type="entry name" value="Divisome_Glycosyl_Hydrolase"/>
</dbReference>
<keyword evidence="1 2" id="KW-0732">Signal</keyword>
<evidence type="ECO:0000259" key="3">
    <source>
        <dbReference type="Pfam" id="PF02638"/>
    </source>
</evidence>
<dbReference type="EMBL" id="JACHIF010000009">
    <property type="protein sequence ID" value="MBB5039673.1"/>
    <property type="molecule type" value="Genomic_DNA"/>
</dbReference>
<protein>
    <submittedName>
        <fullName evidence="4">Uncharacterized lipoprotein YddW (UPF0748 family)</fullName>
    </submittedName>
</protein>
<name>A0A7W7YNZ6_9BACT</name>
<sequence length="490" mass="55925">MPFLILAALFLSSLQAWSQSAVPLPARELRGSWIATVHNINWPSEPGLPATRQKEQLQRLIQSAHDHGLNCLIFQVRPAGDALYESQLEPWSPYLSGLMSLPPSPKWDPLEFAIQEAHRLGMELHAWFNPFRALAGDKHTPSSDHIRRQHPEWTVKYGRDWWMNPGIPEVRQRAVEVMLDVTRRYDVDGIHLDDYFYPYPQTGADKTLIPFNDTEAYAKAQSLGGAPLSLTAWRRQNVDEVVHNTYVGIKAIKRTVKFGISPFGLWRPNYPEGTGGGLDPYEDLGADSRKWLQQGWLDYLTPQLYWTIDRPKLGFATFYDWWLSENTLGRHIWPGMNSSKIGDDRNAGEILKQISVLRERGLRMTPGHFHWNFGALDKNLGKIGSMAKERAYNVHALPPASPWLSNVALPAPLLEKQAEGKRLRWGFSDARWENYSRWWVIQAQIEGKWRTVEVTFKDQHELDWPAKATAVAVRAAGKSWEIGQAGVLAR</sequence>
<dbReference type="Gene3D" id="3.20.20.80">
    <property type="entry name" value="Glycosidases"/>
    <property type="match status" value="1"/>
</dbReference>
<evidence type="ECO:0000313" key="4">
    <source>
        <dbReference type="EMBL" id="MBB5039673.1"/>
    </source>
</evidence>
<keyword evidence="5" id="KW-1185">Reference proteome</keyword>
<dbReference type="Proteomes" id="UP000534294">
    <property type="component" value="Unassembled WGS sequence"/>
</dbReference>
<dbReference type="Pfam" id="PF02638">
    <property type="entry name" value="GHL10"/>
    <property type="match status" value="1"/>
</dbReference>
<evidence type="ECO:0000256" key="1">
    <source>
        <dbReference type="ARBA" id="ARBA00022729"/>
    </source>
</evidence>
<dbReference type="SUPFAM" id="SSF51445">
    <property type="entry name" value="(Trans)glycosidases"/>
    <property type="match status" value="1"/>
</dbReference>
<comment type="caution">
    <text evidence="4">The sequence shown here is derived from an EMBL/GenBank/DDBJ whole genome shotgun (WGS) entry which is preliminary data.</text>
</comment>
<reference evidence="4 5" key="1">
    <citation type="submission" date="2020-08" db="EMBL/GenBank/DDBJ databases">
        <title>Genomic Encyclopedia of Type Strains, Phase IV (KMG-IV): sequencing the most valuable type-strain genomes for metagenomic binning, comparative biology and taxonomic classification.</title>
        <authorList>
            <person name="Goeker M."/>
        </authorList>
    </citation>
    <scope>NUCLEOTIDE SEQUENCE [LARGE SCALE GENOMIC DNA]</scope>
    <source>
        <strain evidence="4 5">DSM 12251</strain>
    </source>
</reference>
<dbReference type="AlphaFoldDB" id="A0A7W7YNZ6"/>
<dbReference type="PANTHER" id="PTHR43405:SF1">
    <property type="entry name" value="GLYCOSYL HYDROLASE DIGH"/>
    <property type="match status" value="1"/>
</dbReference>
<dbReference type="RefSeq" id="WP_184211680.1">
    <property type="nucleotide sequence ID" value="NZ_JACHIF010000009.1"/>
</dbReference>
<keyword evidence="4" id="KW-0449">Lipoprotein</keyword>
<organism evidence="4 5">
    <name type="scientific">Prosthecobacter dejongeii</name>
    <dbReference type="NCBI Taxonomy" id="48465"/>
    <lineage>
        <taxon>Bacteria</taxon>
        <taxon>Pseudomonadati</taxon>
        <taxon>Verrucomicrobiota</taxon>
        <taxon>Verrucomicrobiia</taxon>
        <taxon>Verrucomicrobiales</taxon>
        <taxon>Verrucomicrobiaceae</taxon>
        <taxon>Prosthecobacter</taxon>
    </lineage>
</organism>
<dbReference type="InterPro" id="IPR017853">
    <property type="entry name" value="GH"/>
</dbReference>
<proteinExistence type="predicted"/>
<accession>A0A7W7YNZ6</accession>
<feature type="signal peptide" evidence="2">
    <location>
        <begin position="1"/>
        <end position="18"/>
    </location>
</feature>
<evidence type="ECO:0000256" key="2">
    <source>
        <dbReference type="SAM" id="SignalP"/>
    </source>
</evidence>